<dbReference type="PATRIC" id="fig|796944.3.peg.2179"/>
<dbReference type="GO" id="GO:0005975">
    <property type="term" value="P:carbohydrate metabolic process"/>
    <property type="evidence" value="ECO:0007669"/>
    <property type="project" value="InterPro"/>
</dbReference>
<dbReference type="CDD" id="cd10954">
    <property type="entry name" value="CE4_CtAXE_like"/>
    <property type="match status" value="1"/>
</dbReference>
<name>G9WX52_9FIRM</name>
<dbReference type="Pfam" id="PF01522">
    <property type="entry name" value="Polysacc_deac_1"/>
    <property type="match status" value="1"/>
</dbReference>
<sequence>MRQAYCRGISSRLNKNLFLFALFLLFSFLFFFSMKGYAEENTGHRLKSYYSLQYKGLGFSAYSNDGQRQSRTDSYPTAMKVLLKHQPEGLSGTIQYQANISGSGWSGVFENGQVVGEGQEMPLEGIRIFLNGDLVSQYDVCYRTSVLGEWQNWAKNGEDSNPVGVGKHIDGIVVTVVKKGENPQEEQAAASPEKAVSTEGNVDSKKPMVALTFDDGPGNYEDRILAVLQKYNAKATFFYVGTQAEKYPSTVKRMADAGMEIGNHSYKHENLPKLSEAGIETSLSKTNSILRKLSGQSVSLVRPPYGATGGSVKSALASTGQPSILWSIDTLDWKTKNTHNTVNVVLTQVKDGDVILMHSIYKQTAEAAEQIVPALKERGYQLVTVSELAKARGVSLQAGKNYSSFRKKK</sequence>
<keyword evidence="2" id="KW-0378">Hydrolase</keyword>
<evidence type="ECO:0000313" key="5">
    <source>
        <dbReference type="Proteomes" id="UP000003527"/>
    </source>
</evidence>
<gene>
    <name evidence="4" type="ORF">HMPREF9624_01426</name>
</gene>
<keyword evidence="5" id="KW-1185">Reference proteome</keyword>
<accession>G9WX52</accession>
<reference evidence="4 5" key="1">
    <citation type="submission" date="2011-08" db="EMBL/GenBank/DDBJ databases">
        <title>The Genome Sequence of Oribacterium sp. ACB7.</title>
        <authorList>
            <consortium name="The Broad Institute Genome Sequencing Platform"/>
            <person name="Earl A."/>
            <person name="Ward D."/>
            <person name="Feldgarden M."/>
            <person name="Gevers D."/>
            <person name="Sizova M."/>
            <person name="Hazen A."/>
            <person name="Epstein S."/>
            <person name="Young S.K."/>
            <person name="Zeng Q."/>
            <person name="Gargeya S."/>
            <person name="Fitzgerald M."/>
            <person name="Haas B."/>
            <person name="Abouelleil A."/>
            <person name="Alvarado L."/>
            <person name="Arachchi H.M."/>
            <person name="Berlin A."/>
            <person name="Brown A."/>
            <person name="Chapman S.B."/>
            <person name="Chen Z."/>
            <person name="Dunbar C."/>
            <person name="Freedman E."/>
            <person name="Gearin G."/>
            <person name="Gellesch M."/>
            <person name="Goldberg J."/>
            <person name="Griggs A."/>
            <person name="Gujja S."/>
            <person name="Heiman D."/>
            <person name="Howarth C."/>
            <person name="Larson L."/>
            <person name="Lui A."/>
            <person name="MacDonald P.J.P."/>
            <person name="Montmayeur A."/>
            <person name="Murphy C."/>
            <person name="Neiman D."/>
            <person name="Pearson M."/>
            <person name="Priest M."/>
            <person name="Roberts A."/>
            <person name="Saif S."/>
            <person name="Shea T."/>
            <person name="Shenoy N."/>
            <person name="Sisk P."/>
            <person name="Stolte C."/>
            <person name="Sykes S."/>
            <person name="Wortman J."/>
            <person name="Nusbaum C."/>
            <person name="Birren B."/>
        </authorList>
    </citation>
    <scope>NUCLEOTIDE SEQUENCE [LARGE SCALE GENOMIC DNA]</scope>
    <source>
        <strain evidence="4 5">ACB7</strain>
    </source>
</reference>
<dbReference type="HOGENOM" id="CLU_046657_0_0_9"/>
<dbReference type="PANTHER" id="PTHR10587:SF133">
    <property type="entry name" value="CHITIN DEACETYLASE 1-RELATED"/>
    <property type="match status" value="1"/>
</dbReference>
<evidence type="ECO:0000256" key="2">
    <source>
        <dbReference type="ARBA" id="ARBA00022801"/>
    </source>
</evidence>
<dbReference type="AlphaFoldDB" id="G9WX52"/>
<dbReference type="GO" id="GO:0016810">
    <property type="term" value="F:hydrolase activity, acting on carbon-nitrogen (but not peptide) bonds"/>
    <property type="evidence" value="ECO:0007669"/>
    <property type="project" value="InterPro"/>
</dbReference>
<dbReference type="PROSITE" id="PS51677">
    <property type="entry name" value="NODB"/>
    <property type="match status" value="1"/>
</dbReference>
<dbReference type="InterPro" id="IPR002509">
    <property type="entry name" value="NODB_dom"/>
</dbReference>
<proteinExistence type="predicted"/>
<dbReference type="InterPro" id="IPR050248">
    <property type="entry name" value="Polysacc_deacetylase_ArnD"/>
</dbReference>
<dbReference type="SUPFAM" id="SSF88713">
    <property type="entry name" value="Glycoside hydrolase/deacetylase"/>
    <property type="match status" value="1"/>
</dbReference>
<dbReference type="GO" id="GO:0046872">
    <property type="term" value="F:metal ion binding"/>
    <property type="evidence" value="ECO:0007669"/>
    <property type="project" value="UniProtKB-KW"/>
</dbReference>
<dbReference type="GO" id="GO:0016020">
    <property type="term" value="C:membrane"/>
    <property type="evidence" value="ECO:0007669"/>
    <property type="project" value="TreeGrafter"/>
</dbReference>
<evidence type="ECO:0000313" key="4">
    <source>
        <dbReference type="EMBL" id="EHL09385.1"/>
    </source>
</evidence>
<evidence type="ECO:0000259" key="3">
    <source>
        <dbReference type="PROSITE" id="PS51677"/>
    </source>
</evidence>
<dbReference type="PANTHER" id="PTHR10587">
    <property type="entry name" value="GLYCOSYL TRANSFERASE-RELATED"/>
    <property type="match status" value="1"/>
</dbReference>
<evidence type="ECO:0000256" key="1">
    <source>
        <dbReference type="ARBA" id="ARBA00022723"/>
    </source>
</evidence>
<dbReference type="InterPro" id="IPR011330">
    <property type="entry name" value="Glyco_hydro/deAcase_b/a-brl"/>
</dbReference>
<keyword evidence="1" id="KW-0479">Metal-binding</keyword>
<protein>
    <recommendedName>
        <fullName evidence="3">NodB homology domain-containing protein</fullName>
    </recommendedName>
</protein>
<dbReference type="EMBL" id="AFZD01000021">
    <property type="protein sequence ID" value="EHL09385.1"/>
    <property type="molecule type" value="Genomic_DNA"/>
</dbReference>
<dbReference type="Gene3D" id="3.20.20.370">
    <property type="entry name" value="Glycoside hydrolase/deacetylase"/>
    <property type="match status" value="1"/>
</dbReference>
<comment type="caution">
    <text evidence="4">The sequence shown here is derived from an EMBL/GenBank/DDBJ whole genome shotgun (WGS) entry which is preliminary data.</text>
</comment>
<feature type="domain" description="NodB homology" evidence="3">
    <location>
        <begin position="207"/>
        <end position="383"/>
    </location>
</feature>
<organism evidence="4 5">
    <name type="scientific">Oribacterium asaccharolyticum ACB7</name>
    <dbReference type="NCBI Taxonomy" id="796944"/>
    <lineage>
        <taxon>Bacteria</taxon>
        <taxon>Bacillati</taxon>
        <taxon>Bacillota</taxon>
        <taxon>Clostridia</taxon>
        <taxon>Lachnospirales</taxon>
        <taxon>Lachnospiraceae</taxon>
        <taxon>Oribacterium</taxon>
    </lineage>
</organism>
<dbReference type="Proteomes" id="UP000003527">
    <property type="component" value="Unassembled WGS sequence"/>
</dbReference>